<dbReference type="Proteomes" id="UP000235388">
    <property type="component" value="Unassembled WGS sequence"/>
</dbReference>
<dbReference type="OrthoDB" id="2497880at2759"/>
<name>A0A2N5W1W3_9BASI</name>
<accession>A0A2N5W1W3</accession>
<reference evidence="3 4" key="1">
    <citation type="submission" date="2017-11" db="EMBL/GenBank/DDBJ databases">
        <title>De novo assembly and phasing of dikaryotic genomes from two isolates of Puccinia coronata f. sp. avenae, the causal agent of oat crown rust.</title>
        <authorList>
            <person name="Miller M.E."/>
            <person name="Zhang Y."/>
            <person name="Omidvar V."/>
            <person name="Sperschneider J."/>
            <person name="Schwessinger B."/>
            <person name="Raley C."/>
            <person name="Palmer J.M."/>
            <person name="Garnica D."/>
            <person name="Upadhyaya N."/>
            <person name="Rathjen J."/>
            <person name="Taylor J.M."/>
            <person name="Park R.F."/>
            <person name="Dodds P.N."/>
            <person name="Hirsch C.D."/>
            <person name="Kianian S.F."/>
            <person name="Figueroa M."/>
        </authorList>
    </citation>
    <scope>NUCLEOTIDE SEQUENCE [LARGE SCALE GENOMIC DNA]</scope>
    <source>
        <strain evidence="3">12NC29</strain>
    </source>
</reference>
<comment type="caution">
    <text evidence="3">The sequence shown here is derived from an EMBL/GenBank/DDBJ whole genome shotgun (WGS) entry which is preliminary data.</text>
</comment>
<dbReference type="AlphaFoldDB" id="A0A2N5W1W3"/>
<evidence type="ECO:0000256" key="1">
    <source>
        <dbReference type="SAM" id="MobiDB-lite"/>
    </source>
</evidence>
<feature type="compositionally biased region" description="Basic and acidic residues" evidence="1">
    <location>
        <begin position="117"/>
        <end position="132"/>
    </location>
</feature>
<evidence type="ECO:0000313" key="3">
    <source>
        <dbReference type="EMBL" id="PLW56207.1"/>
    </source>
</evidence>
<organism evidence="3 4">
    <name type="scientific">Puccinia coronata f. sp. avenae</name>
    <dbReference type="NCBI Taxonomy" id="200324"/>
    <lineage>
        <taxon>Eukaryota</taxon>
        <taxon>Fungi</taxon>
        <taxon>Dikarya</taxon>
        <taxon>Basidiomycota</taxon>
        <taxon>Pucciniomycotina</taxon>
        <taxon>Pucciniomycetes</taxon>
        <taxon>Pucciniales</taxon>
        <taxon>Pucciniaceae</taxon>
        <taxon>Puccinia</taxon>
    </lineage>
</organism>
<evidence type="ECO:0000313" key="4">
    <source>
        <dbReference type="Proteomes" id="UP000235388"/>
    </source>
</evidence>
<dbReference type="EMBL" id="PGCJ01000023">
    <property type="protein sequence ID" value="PLW56207.1"/>
    <property type="molecule type" value="Genomic_DNA"/>
</dbReference>
<evidence type="ECO:0000313" key="2">
    <source>
        <dbReference type="EMBL" id="PLW17064.1"/>
    </source>
</evidence>
<keyword evidence="4" id="KW-1185">Reference proteome</keyword>
<protein>
    <submittedName>
        <fullName evidence="3">Uncharacterized protein</fullName>
    </submittedName>
</protein>
<feature type="region of interest" description="Disordered" evidence="1">
    <location>
        <begin position="83"/>
        <end position="137"/>
    </location>
</feature>
<sequence length="262" mass="29282">MSTNEPMPGDSDCLIKFASRADYNHFVAQLRTQLRTYLISSCQEHKIEVGSPDYAAIEAILMDVFMKYTLEFLRENLLVGGRPLTPPPDFSSNSDSSRRVNGAGSGEHHHASQSGSDHARGSKAPKPERTRPCDTALNERVIRQQYALYEAEVENTRKRKDLPAHIVQRVEAAAEQSSQHLLAKTEQVNQLEAARANQANMDPRQRWDVLNAEPPNIQGTQDNFTSANRTICELIQSLPQLMESACRAIDLHEEVTSTLKTA</sequence>
<dbReference type="EMBL" id="PGCJ01000857">
    <property type="protein sequence ID" value="PLW17064.1"/>
    <property type="molecule type" value="Genomic_DNA"/>
</dbReference>
<gene>
    <name evidence="3" type="ORF">PCANC_02039</name>
    <name evidence="2" type="ORF">PCANC_11858</name>
</gene>
<proteinExistence type="predicted"/>